<dbReference type="EMBL" id="FOIB01000002">
    <property type="protein sequence ID" value="SET40663.1"/>
    <property type="molecule type" value="Genomic_DNA"/>
</dbReference>
<dbReference type="SMART" id="SM00710">
    <property type="entry name" value="PbH1"/>
    <property type="match status" value="3"/>
</dbReference>
<reference evidence="3 6" key="2">
    <citation type="submission" date="2019-07" db="EMBL/GenBank/DDBJ databases">
        <title>Whole genome shotgun sequence of Myxococcus fulvus NBRC 100333.</title>
        <authorList>
            <person name="Hosoyama A."/>
            <person name="Uohara A."/>
            <person name="Ohji S."/>
            <person name="Ichikawa N."/>
        </authorList>
    </citation>
    <scope>NUCLEOTIDE SEQUENCE [LARGE SCALE GENOMIC DNA]</scope>
    <source>
        <strain evidence="3 6">NBRC 100333</strain>
    </source>
</reference>
<evidence type="ECO:0000313" key="6">
    <source>
        <dbReference type="Proteomes" id="UP000321514"/>
    </source>
</evidence>
<evidence type="ECO:0000313" key="5">
    <source>
        <dbReference type="Proteomes" id="UP000183760"/>
    </source>
</evidence>
<feature type="domain" description="Right handed beta helix" evidence="2">
    <location>
        <begin position="216"/>
        <end position="386"/>
    </location>
</feature>
<dbReference type="InterPro" id="IPR011050">
    <property type="entry name" value="Pectin_lyase_fold/virulence"/>
</dbReference>
<evidence type="ECO:0000259" key="2">
    <source>
        <dbReference type="Pfam" id="PF13229"/>
    </source>
</evidence>
<comment type="caution">
    <text evidence="3">The sequence shown here is derived from an EMBL/GenBank/DDBJ whole genome shotgun (WGS) entry which is preliminary data.</text>
</comment>
<dbReference type="Pfam" id="PF13229">
    <property type="entry name" value="Beta_helix"/>
    <property type="match status" value="1"/>
</dbReference>
<accession>A0A511TAE1</accession>
<dbReference type="Proteomes" id="UP000183760">
    <property type="component" value="Unassembled WGS sequence"/>
</dbReference>
<dbReference type="Gene3D" id="2.160.20.10">
    <property type="entry name" value="Single-stranded right-handed beta-helix, Pectin lyase-like"/>
    <property type="match status" value="1"/>
</dbReference>
<dbReference type="InterPro" id="IPR012334">
    <property type="entry name" value="Pectin_lyas_fold"/>
</dbReference>
<sequence>MHLSASESVKRLLWVVVLGLSFAACSSTPEKPGVVPGGEDGGTPGGGDGGPVIEVPEDGGTVVTGTLSGTLTEAGSPYRVVGDAEGVVTIPKGQVLTVEPGVILDFKGRPDVSEADVDPGAADSVMNHHEGRVEVRVYGGIQVRGTADKPVLLTSTNPHGWWGMNFFGDGSVGDGDPVFEHMVFEKVKKNDYNGNRDRTRGALWAYYPGPVTIRHAVFRDNEVSAKCGALDLMFTVGSRVEDSHFLNNRTKDVDRFAQDGTSSMAGGGAMCVTHGRDSVVRGNTFRGNVLEAYRGATEGSLAQRPLLAWPNSQGIYDLGGGGALHYFQPNNDLVEGNIFEGNTVTRGPAAAIYLEDVGTRGLTLRGNQFVGNRAGAGAVVVCNRGSGGVELVVADDNVFQGNLVDERAAPNVSGDCTTATK</sequence>
<feature type="region of interest" description="Disordered" evidence="1">
    <location>
        <begin position="28"/>
        <end position="54"/>
    </location>
</feature>
<dbReference type="STRING" id="1334629.MFUL124B02_32130"/>
<dbReference type="InterPro" id="IPR039448">
    <property type="entry name" value="Beta_helix"/>
</dbReference>
<keyword evidence="5" id="KW-1185">Reference proteome</keyword>
<evidence type="ECO:0000313" key="4">
    <source>
        <dbReference type="EMBL" id="SET40663.1"/>
    </source>
</evidence>
<dbReference type="RefSeq" id="WP_074950367.1">
    <property type="nucleotide sequence ID" value="NZ_BJXR01000043.1"/>
</dbReference>
<evidence type="ECO:0000313" key="3">
    <source>
        <dbReference type="EMBL" id="GEN11047.1"/>
    </source>
</evidence>
<dbReference type="InterPro" id="IPR006626">
    <property type="entry name" value="PbH1"/>
</dbReference>
<protein>
    <submittedName>
        <fullName evidence="4">Right handed beta helix region</fullName>
    </submittedName>
</protein>
<dbReference type="OrthoDB" id="5379146at2"/>
<dbReference type="Proteomes" id="UP000321514">
    <property type="component" value="Unassembled WGS sequence"/>
</dbReference>
<organism evidence="3 6">
    <name type="scientific">Myxococcus fulvus</name>
    <dbReference type="NCBI Taxonomy" id="33"/>
    <lineage>
        <taxon>Bacteria</taxon>
        <taxon>Pseudomonadati</taxon>
        <taxon>Myxococcota</taxon>
        <taxon>Myxococcia</taxon>
        <taxon>Myxococcales</taxon>
        <taxon>Cystobacterineae</taxon>
        <taxon>Myxococcaceae</taxon>
        <taxon>Myxococcus</taxon>
    </lineage>
</organism>
<dbReference type="SUPFAM" id="SSF51126">
    <property type="entry name" value="Pectin lyase-like"/>
    <property type="match status" value="1"/>
</dbReference>
<dbReference type="EMBL" id="BJXR01000043">
    <property type="protein sequence ID" value="GEN11047.1"/>
    <property type="molecule type" value="Genomic_DNA"/>
</dbReference>
<proteinExistence type="predicted"/>
<name>A0A511TAE1_MYXFU</name>
<gene>
    <name evidence="3" type="ORF">MFU01_60840</name>
    <name evidence="4" type="ORF">SAMN05443572_102166</name>
</gene>
<reference evidence="4 5" key="1">
    <citation type="submission" date="2016-10" db="EMBL/GenBank/DDBJ databases">
        <authorList>
            <person name="Varghese N."/>
            <person name="Submissions S."/>
        </authorList>
    </citation>
    <scope>NUCLEOTIDE SEQUENCE [LARGE SCALE GENOMIC DNA]</scope>
    <source>
        <strain evidence="4 5">DSM 16525</strain>
    </source>
</reference>
<feature type="compositionally biased region" description="Gly residues" evidence="1">
    <location>
        <begin position="35"/>
        <end position="50"/>
    </location>
</feature>
<evidence type="ECO:0000256" key="1">
    <source>
        <dbReference type="SAM" id="MobiDB-lite"/>
    </source>
</evidence>
<dbReference type="AlphaFoldDB" id="A0A511TAE1"/>